<dbReference type="Proteomes" id="UP000011705">
    <property type="component" value="Chromosome"/>
</dbReference>
<dbReference type="GO" id="GO:0003677">
    <property type="term" value="F:DNA binding"/>
    <property type="evidence" value="ECO:0007669"/>
    <property type="project" value="UniProtKB-KW"/>
</dbReference>
<dbReference type="GO" id="GO:0006355">
    <property type="term" value="P:regulation of DNA-templated transcription"/>
    <property type="evidence" value="ECO:0007669"/>
    <property type="project" value="InterPro"/>
</dbReference>
<evidence type="ECO:0000256" key="1">
    <source>
        <dbReference type="ARBA" id="ARBA00023125"/>
    </source>
</evidence>
<dbReference type="EMBL" id="AGDV01000001">
    <property type="protein sequence ID" value="EMB36094.1"/>
    <property type="molecule type" value="Genomic_DNA"/>
</dbReference>
<proteinExistence type="predicted"/>
<dbReference type="GeneID" id="2739896"/>
<dbReference type="PATRIC" id="fig|999432.5.peg.295"/>
<feature type="domain" description="OmpR/PhoB-type" evidence="2">
    <location>
        <begin position="128"/>
        <end position="190"/>
    </location>
</feature>
<dbReference type="HOGENOM" id="CLU_1348429_0_0_12"/>
<comment type="caution">
    <text evidence="3">The sequence shown here is derived from an EMBL/GenBank/DDBJ whole genome shotgun (WGS) entry which is preliminary data.</text>
</comment>
<dbReference type="Gene3D" id="1.10.10.10">
    <property type="entry name" value="Winged helix-like DNA-binding domain superfamily/Winged helix DNA-binding domain"/>
    <property type="match status" value="1"/>
</dbReference>
<evidence type="ECO:0000259" key="2">
    <source>
        <dbReference type="Pfam" id="PF00486"/>
    </source>
</evidence>
<accession>A0A0E2E7W4</accession>
<evidence type="ECO:0000313" key="3">
    <source>
        <dbReference type="EMBL" id="EMB36094.1"/>
    </source>
</evidence>
<keyword evidence="1" id="KW-0238">DNA-binding</keyword>
<dbReference type="InterPro" id="IPR001867">
    <property type="entry name" value="OmpR/PhoB-type_DNA-bd"/>
</dbReference>
<dbReference type="SUPFAM" id="SSF46894">
    <property type="entry name" value="C-terminal effector domain of the bipartite response regulators"/>
    <property type="match status" value="1"/>
</dbReference>
<organism evidence="3">
    <name type="scientific">Treponema denticola H-22</name>
    <dbReference type="NCBI Taxonomy" id="999432"/>
    <lineage>
        <taxon>Bacteria</taxon>
        <taxon>Pseudomonadati</taxon>
        <taxon>Spirochaetota</taxon>
        <taxon>Spirochaetia</taxon>
        <taxon>Spirochaetales</taxon>
        <taxon>Treponemataceae</taxon>
        <taxon>Treponema</taxon>
    </lineage>
</organism>
<reference evidence="3" key="1">
    <citation type="submission" date="2012-01" db="EMBL/GenBank/DDBJ databases">
        <title>The Genome Sequence of Treponema denticola H-22.</title>
        <authorList>
            <consortium name="The Broad Institute Genome Sequencing Platform"/>
            <person name="Earl A."/>
            <person name="Ward D."/>
            <person name="Feldgarden M."/>
            <person name="Gevers D."/>
            <person name="Blanton J.M."/>
            <person name="Fenno C.J."/>
            <person name="Baranova O.V."/>
            <person name="Mathney J."/>
            <person name="Dewhirst F.E."/>
            <person name="Izard J."/>
            <person name="Young S.K."/>
            <person name="Zeng Q."/>
            <person name="Gargeya S."/>
            <person name="Fitzgerald M."/>
            <person name="Haas B."/>
            <person name="Abouelleil A."/>
            <person name="Alvarado L."/>
            <person name="Arachchi H.M."/>
            <person name="Berlin A."/>
            <person name="Chapman S.B."/>
            <person name="Gearin G."/>
            <person name="Goldberg J."/>
            <person name="Griggs A."/>
            <person name="Gujja S."/>
            <person name="Hansen M."/>
            <person name="Heiman D."/>
            <person name="Howarth C."/>
            <person name="Larimer J."/>
            <person name="Lui A."/>
            <person name="MacDonald P.J.P."/>
            <person name="McCowen C."/>
            <person name="Montmayeur A."/>
            <person name="Murphy C."/>
            <person name="Neiman D."/>
            <person name="Pearson M."/>
            <person name="Priest M."/>
            <person name="Roberts A."/>
            <person name="Saif S."/>
            <person name="Shea T."/>
            <person name="Sisk P."/>
            <person name="Stolte C."/>
            <person name="Sykes S."/>
            <person name="Wortman J."/>
            <person name="Nusbaum C."/>
            <person name="Birren B."/>
        </authorList>
    </citation>
    <scope>NUCLEOTIDE SEQUENCE [LARGE SCALE GENOMIC DNA]</scope>
    <source>
        <strain evidence="3">H-22</strain>
    </source>
</reference>
<dbReference type="InterPro" id="IPR036388">
    <property type="entry name" value="WH-like_DNA-bd_sf"/>
</dbReference>
<dbReference type="Pfam" id="PF00486">
    <property type="entry name" value="Trans_reg_C"/>
    <property type="match status" value="1"/>
</dbReference>
<name>A0A0E2E7W4_TREDN</name>
<sequence length="206" mass="23953">MKVLVFDRKIETLAFLCEKLENHGIITIAAENGSKFICNYLDPELDAIIVATKELAHYSLNEARLIKKIYKDITICTYFHEDCYNIKNINIVSSSGIPENIRGNEKILKIILSKCKRRPDLNKDYIYSLPKKSGILLKHLIINRQKGLSDEEISTIFWGEKIPSKQNSIYNHVYNLKKSLKKSFSNRYTILKANKRYRLIKLKKEA</sequence>
<dbReference type="RefSeq" id="WP_002671240.1">
    <property type="nucleotide sequence ID" value="NZ_CM001795.1"/>
</dbReference>
<dbReference type="InterPro" id="IPR016032">
    <property type="entry name" value="Sig_transdc_resp-reg_C-effctor"/>
</dbReference>
<dbReference type="AlphaFoldDB" id="A0A0E2E7W4"/>
<gene>
    <name evidence="3" type="ORF">HMPREF9726_00286</name>
</gene>
<protein>
    <recommendedName>
        <fullName evidence="2">OmpR/PhoB-type domain-containing protein</fullName>
    </recommendedName>
</protein>
<dbReference type="GO" id="GO:0000160">
    <property type="term" value="P:phosphorelay signal transduction system"/>
    <property type="evidence" value="ECO:0007669"/>
    <property type="project" value="InterPro"/>
</dbReference>